<feature type="chain" id="PRO_5045735349" evidence="2">
    <location>
        <begin position="23"/>
        <end position="553"/>
    </location>
</feature>
<gene>
    <name evidence="4" type="ORF">G9H71_17025</name>
</gene>
<feature type="region of interest" description="Disordered" evidence="1">
    <location>
        <begin position="26"/>
        <end position="48"/>
    </location>
</feature>
<evidence type="ECO:0000259" key="3">
    <source>
        <dbReference type="Pfam" id="PF00496"/>
    </source>
</evidence>
<name>A0ABX0GX49_9ACTN</name>
<sequence length="553" mass="59733">MRGLKVARFGVGLAALSLVVAACGGGDDDDTSSPSSSGAAEGGTSGGRVSIEISEPQYLVPTNTNETAGAEVLDALFVGLVDYDDQNKPVLTELASAVDSTDNKTWDIKLNSGWTFHNGEPVTADSFIDAWNYGALNANGQNNNYFFGNIEGYSALNPEDPNPDDDEVPPATAETLSGLKKVSDTEFTVTLAAPDNTFKTSLGYTAFYPMPKAAFSDLKAFEEAPVGNGPFKMNGTWNHKESIAMDAYADYKGTKPKVDGIDFKIYESLETAYNDLQAGNLDVMDSLPPSALANAEQDLGDRYQTFPSSYYQFLGFPTYDEKFQNIKVRQAISLAIDREAISKTVFNNTRVPADAFVNPVVAGYREGACGDFCSFDPARAKQLLAEGGGLSDMTITYNADGGHKEWTTAACNQIQQNLGVKCVATPKPSFDVLLDDLDKSAAKKQSFGPFRLGWIMDYPSMQNYLGPLYSTGGSSNYYGYSNKQFDDLVKKGQTEATEEAAIADWQQAEDILAQEFPVVPLFFGVTNAANSERVTNVSVDAFDRIDKVGISLK</sequence>
<dbReference type="InterPro" id="IPR000914">
    <property type="entry name" value="SBP_5_dom"/>
</dbReference>
<evidence type="ECO:0000256" key="2">
    <source>
        <dbReference type="SAM" id="SignalP"/>
    </source>
</evidence>
<keyword evidence="5" id="KW-1185">Reference proteome</keyword>
<organism evidence="4 5">
    <name type="scientific">Motilibacter deserti</name>
    <dbReference type="NCBI Taxonomy" id="2714956"/>
    <lineage>
        <taxon>Bacteria</taxon>
        <taxon>Bacillati</taxon>
        <taxon>Actinomycetota</taxon>
        <taxon>Actinomycetes</taxon>
        <taxon>Motilibacterales</taxon>
        <taxon>Motilibacteraceae</taxon>
        <taxon>Motilibacter</taxon>
    </lineage>
</organism>
<dbReference type="Proteomes" id="UP000800981">
    <property type="component" value="Unassembled WGS sequence"/>
</dbReference>
<proteinExistence type="predicted"/>
<dbReference type="PANTHER" id="PTHR30290">
    <property type="entry name" value="PERIPLASMIC BINDING COMPONENT OF ABC TRANSPORTER"/>
    <property type="match status" value="1"/>
</dbReference>
<dbReference type="PANTHER" id="PTHR30290:SF83">
    <property type="entry name" value="ABC TRANSPORTER SUBSTRATE-BINDING PROTEIN"/>
    <property type="match status" value="1"/>
</dbReference>
<dbReference type="Gene3D" id="3.40.190.10">
    <property type="entry name" value="Periplasmic binding protein-like II"/>
    <property type="match status" value="1"/>
</dbReference>
<evidence type="ECO:0000256" key="1">
    <source>
        <dbReference type="SAM" id="MobiDB-lite"/>
    </source>
</evidence>
<dbReference type="RefSeq" id="WP_166283927.1">
    <property type="nucleotide sequence ID" value="NZ_JAANNP010000033.1"/>
</dbReference>
<reference evidence="4 5" key="1">
    <citation type="submission" date="2020-03" db="EMBL/GenBank/DDBJ databases">
        <title>Two novel Motilibacter sp.</title>
        <authorList>
            <person name="Liu S."/>
        </authorList>
    </citation>
    <scope>NUCLEOTIDE SEQUENCE [LARGE SCALE GENOMIC DNA]</scope>
    <source>
        <strain evidence="4 5">E257</strain>
    </source>
</reference>
<feature type="signal peptide" evidence="2">
    <location>
        <begin position="1"/>
        <end position="22"/>
    </location>
</feature>
<keyword evidence="2" id="KW-0732">Signal</keyword>
<evidence type="ECO:0000313" key="5">
    <source>
        <dbReference type="Proteomes" id="UP000800981"/>
    </source>
</evidence>
<dbReference type="InterPro" id="IPR039424">
    <property type="entry name" value="SBP_5"/>
</dbReference>
<dbReference type="PROSITE" id="PS51257">
    <property type="entry name" value="PROKAR_LIPOPROTEIN"/>
    <property type="match status" value="1"/>
</dbReference>
<dbReference type="CDD" id="cd00995">
    <property type="entry name" value="PBP2_NikA_DppA_OppA_like"/>
    <property type="match status" value="1"/>
</dbReference>
<feature type="domain" description="Solute-binding protein family 5" evidence="3">
    <location>
        <begin position="93"/>
        <end position="475"/>
    </location>
</feature>
<dbReference type="InterPro" id="IPR030678">
    <property type="entry name" value="Peptide/Ni-bd"/>
</dbReference>
<dbReference type="Gene3D" id="3.10.105.10">
    <property type="entry name" value="Dipeptide-binding Protein, Domain 3"/>
    <property type="match status" value="1"/>
</dbReference>
<accession>A0ABX0GX49</accession>
<dbReference type="PIRSF" id="PIRSF002741">
    <property type="entry name" value="MppA"/>
    <property type="match status" value="1"/>
</dbReference>
<protein>
    <submittedName>
        <fullName evidence="4">ABC transporter substrate-binding protein</fullName>
    </submittedName>
</protein>
<dbReference type="SUPFAM" id="SSF53850">
    <property type="entry name" value="Periplasmic binding protein-like II"/>
    <property type="match status" value="1"/>
</dbReference>
<dbReference type="Pfam" id="PF00496">
    <property type="entry name" value="SBP_bac_5"/>
    <property type="match status" value="1"/>
</dbReference>
<evidence type="ECO:0000313" key="4">
    <source>
        <dbReference type="EMBL" id="NHC15484.1"/>
    </source>
</evidence>
<dbReference type="Gene3D" id="3.90.76.10">
    <property type="entry name" value="Dipeptide-binding Protein, Domain 1"/>
    <property type="match status" value="1"/>
</dbReference>
<comment type="caution">
    <text evidence="4">The sequence shown here is derived from an EMBL/GenBank/DDBJ whole genome shotgun (WGS) entry which is preliminary data.</text>
</comment>
<dbReference type="EMBL" id="JAANNP010000033">
    <property type="protein sequence ID" value="NHC15484.1"/>
    <property type="molecule type" value="Genomic_DNA"/>
</dbReference>